<dbReference type="Proteomes" id="UP000179797">
    <property type="component" value="Unassembled WGS sequence"/>
</dbReference>
<protein>
    <submittedName>
        <fullName evidence="1">Uncharacterized protein</fullName>
    </submittedName>
</protein>
<dbReference type="EMBL" id="JRYR02000002">
    <property type="protein sequence ID" value="OHX64479.1"/>
    <property type="molecule type" value="Genomic_DNA"/>
</dbReference>
<gene>
    <name evidence="1" type="ORF">NH26_23140</name>
</gene>
<evidence type="ECO:0000313" key="1">
    <source>
        <dbReference type="EMBL" id="OHX64479.1"/>
    </source>
</evidence>
<organism evidence="1 2">
    <name type="scientific">Flammeovirga pacifica</name>
    <dbReference type="NCBI Taxonomy" id="915059"/>
    <lineage>
        <taxon>Bacteria</taxon>
        <taxon>Pseudomonadati</taxon>
        <taxon>Bacteroidota</taxon>
        <taxon>Cytophagia</taxon>
        <taxon>Cytophagales</taxon>
        <taxon>Flammeovirgaceae</taxon>
        <taxon>Flammeovirga</taxon>
    </lineage>
</organism>
<keyword evidence="2" id="KW-1185">Reference proteome</keyword>
<comment type="caution">
    <text evidence="1">The sequence shown here is derived from an EMBL/GenBank/DDBJ whole genome shotgun (WGS) entry which is preliminary data.</text>
</comment>
<dbReference type="AlphaFoldDB" id="A0A1S1YTY5"/>
<name>A0A1S1YTY5_FLAPC</name>
<evidence type="ECO:0000313" key="2">
    <source>
        <dbReference type="Proteomes" id="UP000179797"/>
    </source>
</evidence>
<accession>A0A1S1YTY5</accession>
<proteinExistence type="predicted"/>
<sequence>MHYGRKKSITISKEAGDKKAVAKHYVRMATRDSLFLNFPIPTNIIKKYFIYLEFSHGEMK</sequence>
<reference evidence="1 2" key="1">
    <citation type="journal article" date="2012" name="Int. J. Syst. Evol. Microbiol.">
        <title>Flammeovirga pacifica sp. nov., isolated from deep-sea sediment.</title>
        <authorList>
            <person name="Xu H."/>
            <person name="Fu Y."/>
            <person name="Yang N."/>
            <person name="Ding Z."/>
            <person name="Lai Q."/>
            <person name="Zeng R."/>
        </authorList>
    </citation>
    <scope>NUCLEOTIDE SEQUENCE [LARGE SCALE GENOMIC DNA]</scope>
    <source>
        <strain evidence="2">DSM 24597 / LMG 26175 / WPAGA1</strain>
    </source>
</reference>